<evidence type="ECO:0000313" key="8">
    <source>
        <dbReference type="Proteomes" id="UP000076983"/>
    </source>
</evidence>
<dbReference type="NCBIfam" id="TIGR00431">
    <property type="entry name" value="TruB"/>
    <property type="match status" value="1"/>
</dbReference>
<dbReference type="HAMAP" id="MF_01080">
    <property type="entry name" value="TruB_bact"/>
    <property type="match status" value="1"/>
</dbReference>
<feature type="active site" description="Nucleophile" evidence="5">
    <location>
        <position position="36"/>
    </location>
</feature>
<accession>A0A168RD00</accession>
<dbReference type="PATRIC" id="fig|29557.3.peg.415"/>
<comment type="catalytic activity">
    <reaction evidence="1 5">
        <text>uridine(55) in tRNA = pseudouridine(55) in tRNA</text>
        <dbReference type="Rhea" id="RHEA:42532"/>
        <dbReference type="Rhea" id="RHEA-COMP:10101"/>
        <dbReference type="Rhea" id="RHEA-COMP:10102"/>
        <dbReference type="ChEBI" id="CHEBI:65314"/>
        <dbReference type="ChEBI" id="CHEBI:65315"/>
        <dbReference type="EC" id="5.4.99.25"/>
    </reaction>
</comment>
<reference evidence="7 8" key="1">
    <citation type="submission" date="2016-03" db="EMBL/GenBank/DDBJ databases">
        <title>Genome sequence of Mycoplasma gallinarum strain Mgn_IPT.</title>
        <authorList>
            <person name="Yacoub E."/>
            <person name="Sirand-Pugnet P."/>
            <person name="Barre A."/>
            <person name="Maurier F."/>
            <person name="Blanchard A."/>
            <person name="Ben Abdelmoumen B.M."/>
        </authorList>
    </citation>
    <scope>NUCLEOTIDE SEQUENCE [LARGE SCALE GENOMIC DNA]</scope>
    <source>
        <strain evidence="7 8">Mgn_IPT</strain>
    </source>
</reference>
<organism evidence="7 8">
    <name type="scientific">Mycoplasmopsis gallinarum</name>
    <dbReference type="NCBI Taxonomy" id="29557"/>
    <lineage>
        <taxon>Bacteria</taxon>
        <taxon>Bacillati</taxon>
        <taxon>Mycoplasmatota</taxon>
        <taxon>Mycoplasmoidales</taxon>
        <taxon>Metamycoplasmataceae</taxon>
        <taxon>Mycoplasmopsis</taxon>
    </lineage>
</organism>
<dbReference type="PANTHER" id="PTHR13767">
    <property type="entry name" value="TRNA-PSEUDOURIDINE SYNTHASE"/>
    <property type="match status" value="1"/>
</dbReference>
<proteinExistence type="inferred from homology"/>
<dbReference type="PANTHER" id="PTHR13767:SF2">
    <property type="entry name" value="PSEUDOURIDYLATE SYNTHASE TRUB1"/>
    <property type="match status" value="1"/>
</dbReference>
<dbReference type="InterPro" id="IPR002501">
    <property type="entry name" value="PsdUridine_synth_N"/>
</dbReference>
<evidence type="ECO:0000259" key="6">
    <source>
        <dbReference type="Pfam" id="PF01509"/>
    </source>
</evidence>
<dbReference type="EC" id="5.4.99.25" evidence="5"/>
<dbReference type="Pfam" id="PF01509">
    <property type="entry name" value="TruB_N"/>
    <property type="match status" value="1"/>
</dbReference>
<dbReference type="SUPFAM" id="SSF55120">
    <property type="entry name" value="Pseudouridine synthase"/>
    <property type="match status" value="1"/>
</dbReference>
<dbReference type="AlphaFoldDB" id="A0A168RD00"/>
<dbReference type="EMBL" id="LVLH01000035">
    <property type="protein sequence ID" value="OAB48852.1"/>
    <property type="molecule type" value="Genomic_DNA"/>
</dbReference>
<evidence type="ECO:0000313" key="7">
    <source>
        <dbReference type="EMBL" id="OAB48852.1"/>
    </source>
</evidence>
<keyword evidence="4 5" id="KW-0413">Isomerase</keyword>
<dbReference type="GO" id="GO:0031119">
    <property type="term" value="P:tRNA pseudouridine synthesis"/>
    <property type="evidence" value="ECO:0007669"/>
    <property type="project" value="UniProtKB-UniRule"/>
</dbReference>
<sequence>MFYLINKTKNISSFKAIRDFANKLNIKKIGHSGTLDPMATGLLLVATDEDTKLISYLKNKQKTYLATIQFGAQTDTYDAEGKIIKISNEKVREDQLEKIISWFYDQKLQKPPIYSAKKINGQKGYELARKNQTVELKEQEIKVSQVKINEFNFAKQELKVELEVSNGTYIRSLANDLGLYLNTFAYLSGLERTKISTLDKKLLNESEFVKIDVEPLLSLPILKLDFKIIQRLKKGLSHTFINNNFSDNKYFLVDEINPKEILGIVNLTGKELKAEKLFGNKLQKY</sequence>
<keyword evidence="8" id="KW-1185">Reference proteome</keyword>
<dbReference type="InterPro" id="IPR014780">
    <property type="entry name" value="tRNA_psdUridine_synth_TruB"/>
</dbReference>
<dbReference type="Proteomes" id="UP000076983">
    <property type="component" value="Unassembled WGS sequence"/>
</dbReference>
<dbReference type="Gene3D" id="3.30.2350.10">
    <property type="entry name" value="Pseudouridine synthase"/>
    <property type="match status" value="1"/>
</dbReference>
<keyword evidence="3 5" id="KW-0819">tRNA processing</keyword>
<comment type="function">
    <text evidence="5">Responsible for synthesis of pseudouridine from uracil-55 in the psi GC loop of transfer RNAs.</text>
</comment>
<dbReference type="InterPro" id="IPR020103">
    <property type="entry name" value="PsdUridine_synth_cat_dom_sf"/>
</dbReference>
<evidence type="ECO:0000256" key="5">
    <source>
        <dbReference type="HAMAP-Rule" id="MF_01080"/>
    </source>
</evidence>
<evidence type="ECO:0000256" key="2">
    <source>
        <dbReference type="ARBA" id="ARBA00005642"/>
    </source>
</evidence>
<dbReference type="GO" id="GO:1990481">
    <property type="term" value="P:mRNA pseudouridine synthesis"/>
    <property type="evidence" value="ECO:0007669"/>
    <property type="project" value="TreeGrafter"/>
</dbReference>
<name>A0A168RD00_9BACT</name>
<dbReference type="RefSeq" id="WP_063626206.1">
    <property type="nucleotide sequence ID" value="NZ_LVLH01000035.1"/>
</dbReference>
<feature type="domain" description="Pseudouridine synthase II N-terminal" evidence="6">
    <location>
        <begin position="23"/>
        <end position="170"/>
    </location>
</feature>
<evidence type="ECO:0000256" key="4">
    <source>
        <dbReference type="ARBA" id="ARBA00023235"/>
    </source>
</evidence>
<dbReference type="GO" id="GO:0003723">
    <property type="term" value="F:RNA binding"/>
    <property type="evidence" value="ECO:0007669"/>
    <property type="project" value="InterPro"/>
</dbReference>
<evidence type="ECO:0000256" key="3">
    <source>
        <dbReference type="ARBA" id="ARBA00022694"/>
    </source>
</evidence>
<evidence type="ECO:0000256" key="1">
    <source>
        <dbReference type="ARBA" id="ARBA00000385"/>
    </source>
</evidence>
<comment type="similarity">
    <text evidence="2 5">Belongs to the pseudouridine synthase TruB family. Type 1 subfamily.</text>
</comment>
<dbReference type="OrthoDB" id="9802309at2"/>
<gene>
    <name evidence="5 7" type="primary">truB</name>
    <name evidence="7" type="ORF">MGALLINA_04230</name>
</gene>
<protein>
    <recommendedName>
        <fullName evidence="5">tRNA pseudouridine synthase B</fullName>
        <ecNumber evidence="5">5.4.99.25</ecNumber>
    </recommendedName>
    <alternativeName>
        <fullName evidence="5">tRNA pseudouridine(55) synthase</fullName>
        <shortName evidence="5">Psi55 synthase</shortName>
    </alternativeName>
    <alternativeName>
        <fullName evidence="5">tRNA pseudouridylate synthase</fullName>
    </alternativeName>
    <alternativeName>
        <fullName evidence="5">tRNA-uridine isomerase</fullName>
    </alternativeName>
</protein>
<dbReference type="GO" id="GO:0160148">
    <property type="term" value="F:tRNA pseudouridine(55) synthase activity"/>
    <property type="evidence" value="ECO:0007669"/>
    <property type="project" value="UniProtKB-EC"/>
</dbReference>
<dbReference type="STRING" id="29557.MGALLINA_04230"/>
<comment type="caution">
    <text evidence="7">The sequence shown here is derived from an EMBL/GenBank/DDBJ whole genome shotgun (WGS) entry which is preliminary data.</text>
</comment>